<reference evidence="3" key="1">
    <citation type="journal article" date="2019" name="Int. J. Syst. Evol. Microbiol.">
        <title>The Global Catalogue of Microorganisms (GCM) 10K type strain sequencing project: providing services to taxonomists for standard genome sequencing and annotation.</title>
        <authorList>
            <consortium name="The Broad Institute Genomics Platform"/>
            <consortium name="The Broad Institute Genome Sequencing Center for Infectious Disease"/>
            <person name="Wu L."/>
            <person name="Ma J."/>
        </authorList>
    </citation>
    <scope>NUCLEOTIDE SEQUENCE [LARGE SCALE GENOMIC DNA]</scope>
    <source>
        <strain evidence="3">CCUG 62114</strain>
    </source>
</reference>
<feature type="signal peptide" evidence="1">
    <location>
        <begin position="1"/>
        <end position="19"/>
    </location>
</feature>
<accession>A0ABW3I1Q0</accession>
<protein>
    <recommendedName>
        <fullName evidence="4">Adhesin domain-containing protein</fullName>
    </recommendedName>
</protein>
<keyword evidence="1" id="KW-0732">Signal</keyword>
<feature type="chain" id="PRO_5045536339" description="Adhesin domain-containing protein" evidence="1">
    <location>
        <begin position="20"/>
        <end position="358"/>
    </location>
</feature>
<evidence type="ECO:0000313" key="2">
    <source>
        <dbReference type="EMBL" id="MFD0963738.1"/>
    </source>
</evidence>
<organism evidence="2 3">
    <name type="scientific">Pseudofulvibacter geojedonensis</name>
    <dbReference type="NCBI Taxonomy" id="1123758"/>
    <lineage>
        <taxon>Bacteria</taxon>
        <taxon>Pseudomonadati</taxon>
        <taxon>Bacteroidota</taxon>
        <taxon>Flavobacteriia</taxon>
        <taxon>Flavobacteriales</taxon>
        <taxon>Flavobacteriaceae</taxon>
        <taxon>Pseudofulvibacter</taxon>
    </lineage>
</organism>
<evidence type="ECO:0008006" key="4">
    <source>
        <dbReference type="Google" id="ProtNLM"/>
    </source>
</evidence>
<proteinExistence type="predicted"/>
<name>A0ABW3I1Q0_9FLAO</name>
<dbReference type="RefSeq" id="WP_377714746.1">
    <property type="nucleotide sequence ID" value="NZ_JBHTJM010000006.1"/>
</dbReference>
<keyword evidence="3" id="KW-1185">Reference proteome</keyword>
<gene>
    <name evidence="2" type="ORF">ACFQ1O_06950</name>
</gene>
<dbReference type="EMBL" id="JBHTJM010000006">
    <property type="protein sequence ID" value="MFD0963738.1"/>
    <property type="molecule type" value="Genomic_DNA"/>
</dbReference>
<comment type="caution">
    <text evidence="2">The sequence shown here is derived from an EMBL/GenBank/DDBJ whole genome shotgun (WGS) entry which is preliminary data.</text>
</comment>
<evidence type="ECO:0000313" key="3">
    <source>
        <dbReference type="Proteomes" id="UP001596997"/>
    </source>
</evidence>
<dbReference type="Proteomes" id="UP001596997">
    <property type="component" value="Unassembled WGS sequence"/>
</dbReference>
<sequence>MKRLYKVILLLLLPFLVTAHNGHKKGKHTEEKNFQHEVSVSKNAIVEISNKFGDVNVTSWNQEKVKIDVKVSVNGDDKELVLKKLNSITINFSGDANRVKAETMFNDLKNRWGKGKKLNFDITYVVKLPKSNSVNIENKYGNIYLDELDGNAIISCSYGDVSLEALNGNDNMVKMNYSGGSEIKYIKNGKIKGNYNTYKIGKAGDLQINTGYTKTSIGKANTIIYDGNYGGLNIDEIENLTVDANYLGLKLKKLLSKLKFDGNYGLVRIDDIEKTVEKIDVDSNYSKVLLKYSEGANFDFDLDIKYAGFQKTDDVIIVTKENKTSTRAYEGFVGSKNSGNVIIINSNYGGVELKKKDN</sequence>
<evidence type="ECO:0000256" key="1">
    <source>
        <dbReference type="SAM" id="SignalP"/>
    </source>
</evidence>